<keyword evidence="9 15" id="KW-0479">Metal-binding</keyword>
<keyword evidence="10" id="KW-0677">Repeat</keyword>
<evidence type="ECO:0000313" key="18">
    <source>
        <dbReference type="EMBL" id="URE27139.1"/>
    </source>
</evidence>
<dbReference type="GO" id="GO:0043023">
    <property type="term" value="F:ribosomal large subunit binding"/>
    <property type="evidence" value="ECO:0007669"/>
    <property type="project" value="TreeGrafter"/>
</dbReference>
<evidence type="ECO:0000256" key="15">
    <source>
        <dbReference type="RuleBase" id="RU367090"/>
    </source>
</evidence>
<organism evidence="18 19">
    <name type="scientific">Musa troglodytarum</name>
    <name type="common">fe'i banana</name>
    <dbReference type="NCBI Taxonomy" id="320322"/>
    <lineage>
        <taxon>Eukaryota</taxon>
        <taxon>Viridiplantae</taxon>
        <taxon>Streptophyta</taxon>
        <taxon>Embryophyta</taxon>
        <taxon>Tracheophyta</taxon>
        <taxon>Spermatophyta</taxon>
        <taxon>Magnoliopsida</taxon>
        <taxon>Liliopsida</taxon>
        <taxon>Zingiberales</taxon>
        <taxon>Musaceae</taxon>
        <taxon>Musa</taxon>
    </lineage>
</organism>
<proteinExistence type="inferred from homology"/>
<evidence type="ECO:0000256" key="12">
    <source>
        <dbReference type="ARBA" id="ARBA00022786"/>
    </source>
</evidence>
<dbReference type="GO" id="GO:1990116">
    <property type="term" value="P:ribosome-associated ubiquitin-dependent protein catabolic process"/>
    <property type="evidence" value="ECO:0007669"/>
    <property type="project" value="UniProtKB-UniRule"/>
</dbReference>
<dbReference type="SUPFAM" id="SSF57850">
    <property type="entry name" value="RING/U-box"/>
    <property type="match status" value="1"/>
</dbReference>
<keyword evidence="13 15" id="KW-0862">Zinc</keyword>
<dbReference type="InterPro" id="IPR039795">
    <property type="entry name" value="LTN1/Rkr1"/>
</dbReference>
<dbReference type="SMART" id="SM00184">
    <property type="entry name" value="RING"/>
    <property type="match status" value="1"/>
</dbReference>
<dbReference type="Pfam" id="PF13639">
    <property type="entry name" value="zf-RING_2"/>
    <property type="match status" value="1"/>
</dbReference>
<dbReference type="Gene3D" id="3.30.40.10">
    <property type="entry name" value="Zinc/RING finger domain, C3HC4 (zinc finger)"/>
    <property type="match status" value="1"/>
</dbReference>
<dbReference type="GO" id="GO:0072344">
    <property type="term" value="P:rescue of stalled ribosome"/>
    <property type="evidence" value="ECO:0007669"/>
    <property type="project" value="UniProtKB-UniRule"/>
</dbReference>
<dbReference type="SUPFAM" id="SSF48371">
    <property type="entry name" value="ARM repeat"/>
    <property type="match status" value="1"/>
</dbReference>
<dbReference type="GO" id="GO:0061630">
    <property type="term" value="F:ubiquitin protein ligase activity"/>
    <property type="evidence" value="ECO:0007669"/>
    <property type="project" value="UniProtKB-UniRule"/>
</dbReference>
<comment type="subcellular location">
    <subcellularLocation>
        <location evidence="2">Cytoplasm</location>
        <location evidence="2">Cytosol</location>
    </subcellularLocation>
</comment>
<dbReference type="SMART" id="SM00744">
    <property type="entry name" value="RINGv"/>
    <property type="match status" value="1"/>
</dbReference>
<gene>
    <name evidence="18" type="ORF">MUK42_06759</name>
</gene>
<evidence type="ECO:0000256" key="9">
    <source>
        <dbReference type="ARBA" id="ARBA00022723"/>
    </source>
</evidence>
<dbReference type="Pfam" id="PF22999">
    <property type="entry name" value="LTN1_E3_ligase_6th"/>
    <property type="match status" value="1"/>
</dbReference>
<comment type="function">
    <text evidence="15">E3 ubiquitin-protein ligase. Component of the ribosome quality control complex (RQC), a ribosome-associated complex that mediates ubiquitination and extraction of incompletely synthesized nascent chains for proteasomal degradation.</text>
</comment>
<dbReference type="EC" id="2.3.2.27" evidence="5 15"/>
<evidence type="ECO:0000256" key="4">
    <source>
        <dbReference type="ARBA" id="ARBA00007997"/>
    </source>
</evidence>
<dbReference type="FunFam" id="3.30.40.10:FF:000038">
    <property type="entry name" value="E3 ubiquitin-protein ligase listerin"/>
    <property type="match status" value="1"/>
</dbReference>
<evidence type="ECO:0000313" key="19">
    <source>
        <dbReference type="Proteomes" id="UP001055439"/>
    </source>
</evidence>
<dbReference type="InterPro" id="IPR054476">
    <property type="entry name" value="Ltn1_N"/>
</dbReference>
<dbReference type="PANTHER" id="PTHR12389:SF0">
    <property type="entry name" value="E3 UBIQUITIN-PROTEIN LIGASE LISTERIN"/>
    <property type="match status" value="1"/>
</dbReference>
<evidence type="ECO:0000256" key="13">
    <source>
        <dbReference type="ARBA" id="ARBA00022833"/>
    </source>
</evidence>
<sequence length="1973" mass="221911">MGKPKGDGGRSKTRPSSSRFSPSSSPPSPATVDFIVRSLAASMLPSGVSTVGFGGYLGRSRVESSSPADDSLPFSDVDSEMAQHLKRLGRKDPTTKLKALTSLAVLFKQKSSEEIVQIVPQWTFEYRKLLHDYNREVRQATHVTMTSLVNAIRRGLAPHLKSLMGPWWYSQFDPIPEVSQSARRSLEAAFPAQERRLDALMFCVNEIFLYLDENLKLTPQSMVDKAIPADELEDMHQRVVRTEQLGMEFPDTAISSSLLAVATLIDILLGTNMQNCDNESSLPEQKLVSKARTATIYSAENMFATHKCFLQYMKSKYPIVRTATYSILTSFVKHIPHAFNEEYMKVLSSAILGAFQDKDASCHSSMWDMILLFSRKFPNGWSYCNVQKVFLHRFWQFLRNGCYGSQQVSYPVLVLFLDSVPTDVDLGEQFIYDFFQNLWDGRHSSHYSSANTLALFDAFKECFLWVLRNVSRYFMARDGNNDPAIKLTNDILVELLLNDYLMLPSLKKQDENLLVRSDVSADDGSQLTRENSKQRTSSSYEASYVQELARCIVGILVDISLEDRILLNVFSTSFQKACLEIIRRAECLQNFHEQVERITGFFLLLDRLVLQKGHDWPLQFLGRPLIMTTFPVIKSMDSPDAVKLLSVLIEIFGSVAILSNFVSPKDKVRVEVNMEHFLQTFNSDLIPWCLQGHSNSSSLKLDLLLDLLQDECFSDQWCSIINHSIKQYEMSDNSSHIEVLAMLIEKVRERIRTKTLVNLQSGFLPEHWRHNFLDSVAITIAHYSPVRSCHAQFLCAVLGGSVEDDQVCFLSEEACTNIWEEILKNLASFLSSFSFCWAELACSLFLCSESKDLLKLQEPSFSTTFAMAQFAFEVLKGSIYCLKIIDNNCSLVSSILAALFIVDWQYSITSQVCQDDSLEGSKNTTDIDVSVCATQNVISNDPKEKDDAMLNLGRKIHALRHSISSSFWKSLSADTRSRLGNIIVQTVRFVLLDTDDLVAPEISHSCCEWMLDILEIICHNKEELQILLDQLLSEGKSWPLWVKPFIHSGSILATVQEATSTGINEHSNYRFVAFIDKLIVRLGVNIVIAGFTETCTSVASPDTEIVSSFPSPYKREWLAAEMLCSWDWKESSVTESFLPLLNKYAKTEASIPEANITSSIINMLLDGTIMHGNYDQWIYFDSWKVPHNEAEKINDPFLRGLVSMLSSMFVEEKVGGNFAAVVLFEQLVDRLFMDTSIDQSCLRVLPFVISITIQSLLESSESNDAIANISLSSTQDNLVRTYIISWLEKSLSFPSLCLGKTEQNFIADVGEWIQVVISCFPLRTTLETGNSIVDLLRHASNNESSLLLSLFRKQLSCYDASAAVDQISPISSSSGDLVSSLLVQIHQAKLTAVTVGYCWQEFVEDDWNYVLDKSHRWIELSVMLMEEIAESIDDAIVRYTTTDDLEHTAKKLELSVQAYDSLIISISTTALVIFRLVSQLEEHETDSTDTLHLLRLGKWADMKDRIMASILRLFFATGATEAIAMSCNEVFSTIVASSRLCYSYFWGLVASFVSNSPKHVKSAAAESMELWGLSKGSINALYAILFSSRPISYLQFAAYSLLSSEPMCCLSLAKESSLEGEGNLLVESDLSSNVELSTEGIFSFRDEISSLIQKPSAELLKMDLLSQDRVNLFIAWALLLSCLNSLPSSSKAREKIVQHIQDSISPTILDCIFQHIPLKIGASNLKKKELELVVEASKAANAAKHSITTCSLTLYVQSLWPVENETVASLAGSIYGMMIHRLPSYVRNWFSSLRDRSLVTAIESFTKAWCSPPLLLNEFSQVKETVFADENFSVSVNRSASEIIATYKKEETGMDLVIRLPSSYPLRPVDVECSRSLGISEVRQRKWLLSLTAFIRNQNGAIAEAILIWKSDFDKEFLGVEECPICYSIIHTSNHSLPRLACKTCKHKFHSACLYKWFSTSHKSTCPLCQSPF</sequence>
<name>A0A9E7KTQ7_9LILI</name>
<dbReference type="InterPro" id="IPR054478">
    <property type="entry name" value="LTN1_UBC"/>
</dbReference>
<keyword evidence="8 15" id="KW-0808">Transferase</keyword>
<evidence type="ECO:0000256" key="16">
    <source>
        <dbReference type="SAM" id="MobiDB-lite"/>
    </source>
</evidence>
<comment type="similarity">
    <text evidence="4 15">Belongs to the LTN1 family.</text>
</comment>
<feature type="compositionally biased region" description="Basic and acidic residues" evidence="16">
    <location>
        <begin position="1"/>
        <end position="10"/>
    </location>
</feature>
<reference evidence="18" key="1">
    <citation type="submission" date="2022-05" db="EMBL/GenBank/DDBJ databases">
        <title>The Musa troglodytarum L. genome provides insights into the mechanism of non-climacteric behaviour and enrichment of carotenoids.</title>
        <authorList>
            <person name="Wang J."/>
        </authorList>
    </citation>
    <scope>NUCLEOTIDE SEQUENCE</scope>
    <source>
        <tissue evidence="18">Leaf</tissue>
    </source>
</reference>
<dbReference type="Proteomes" id="UP001055439">
    <property type="component" value="Chromosome 8"/>
</dbReference>
<comment type="catalytic activity">
    <reaction evidence="1 15">
        <text>S-ubiquitinyl-[E2 ubiquitin-conjugating enzyme]-L-cysteine + [acceptor protein]-L-lysine = [E2 ubiquitin-conjugating enzyme]-L-cysteine + N(6)-ubiquitinyl-[acceptor protein]-L-lysine.</text>
        <dbReference type="EC" id="2.3.2.27"/>
    </reaction>
</comment>
<evidence type="ECO:0000256" key="3">
    <source>
        <dbReference type="ARBA" id="ARBA00004906"/>
    </source>
</evidence>
<dbReference type="OrthoDB" id="6108at2759"/>
<feature type="region of interest" description="Disordered" evidence="16">
    <location>
        <begin position="1"/>
        <end position="31"/>
    </location>
</feature>
<feature type="compositionally biased region" description="Low complexity" evidence="16">
    <location>
        <begin position="14"/>
        <end position="23"/>
    </location>
</feature>
<evidence type="ECO:0000256" key="7">
    <source>
        <dbReference type="ARBA" id="ARBA00022490"/>
    </source>
</evidence>
<dbReference type="InterPro" id="IPR013083">
    <property type="entry name" value="Znf_RING/FYVE/PHD"/>
</dbReference>
<evidence type="ECO:0000259" key="17">
    <source>
        <dbReference type="PROSITE" id="PS50089"/>
    </source>
</evidence>
<evidence type="ECO:0000256" key="6">
    <source>
        <dbReference type="ARBA" id="ARBA00017157"/>
    </source>
</evidence>
<evidence type="ECO:0000256" key="8">
    <source>
        <dbReference type="ARBA" id="ARBA00022679"/>
    </source>
</evidence>
<dbReference type="GO" id="GO:0008270">
    <property type="term" value="F:zinc ion binding"/>
    <property type="evidence" value="ECO:0007669"/>
    <property type="project" value="UniProtKB-KW"/>
</dbReference>
<dbReference type="InterPro" id="IPR016024">
    <property type="entry name" value="ARM-type_fold"/>
</dbReference>
<evidence type="ECO:0000256" key="2">
    <source>
        <dbReference type="ARBA" id="ARBA00004514"/>
    </source>
</evidence>
<comment type="subunit">
    <text evidence="15">Component of the ribosome quality control complex (RQC).</text>
</comment>
<evidence type="ECO:0000256" key="14">
    <source>
        <dbReference type="PROSITE-ProRule" id="PRU00175"/>
    </source>
</evidence>
<dbReference type="CDD" id="cd16491">
    <property type="entry name" value="RING-CH-C4HC3_LTN1"/>
    <property type="match status" value="1"/>
</dbReference>
<accession>A0A9E7KTQ7</accession>
<dbReference type="EMBL" id="CP097510">
    <property type="protein sequence ID" value="URE27139.1"/>
    <property type="molecule type" value="Genomic_DNA"/>
</dbReference>
<evidence type="ECO:0000256" key="1">
    <source>
        <dbReference type="ARBA" id="ARBA00000900"/>
    </source>
</evidence>
<dbReference type="PROSITE" id="PS50089">
    <property type="entry name" value="ZF_RING_2"/>
    <property type="match status" value="1"/>
</dbReference>
<evidence type="ECO:0000256" key="11">
    <source>
        <dbReference type="ARBA" id="ARBA00022771"/>
    </source>
</evidence>
<dbReference type="GO" id="GO:0005829">
    <property type="term" value="C:cytosol"/>
    <property type="evidence" value="ECO:0007669"/>
    <property type="project" value="UniProtKB-SubCell"/>
</dbReference>
<dbReference type="InterPro" id="IPR039804">
    <property type="entry name" value="RING-CH-C4HC3_LTN1"/>
</dbReference>
<dbReference type="InterPro" id="IPR011016">
    <property type="entry name" value="Znf_RING-CH"/>
</dbReference>
<keyword evidence="19" id="KW-1185">Reference proteome</keyword>
<protein>
    <recommendedName>
        <fullName evidence="6 15">E3 ubiquitin-protein ligase listerin</fullName>
        <ecNumber evidence="5 15">2.3.2.27</ecNumber>
    </recommendedName>
    <alternativeName>
        <fullName evidence="15">RING-type E3 ubiquitin transferase listerin</fullName>
    </alternativeName>
</protein>
<evidence type="ECO:0000256" key="10">
    <source>
        <dbReference type="ARBA" id="ARBA00022737"/>
    </source>
</evidence>
<feature type="domain" description="RING-type" evidence="17">
    <location>
        <begin position="1923"/>
        <end position="1970"/>
    </location>
</feature>
<dbReference type="Gene3D" id="1.25.10.10">
    <property type="entry name" value="Leucine-rich Repeat Variant"/>
    <property type="match status" value="1"/>
</dbReference>
<keyword evidence="11 14" id="KW-0863">Zinc-finger</keyword>
<dbReference type="InterPro" id="IPR011989">
    <property type="entry name" value="ARM-like"/>
</dbReference>
<dbReference type="InterPro" id="IPR054477">
    <property type="entry name" value="LTN1_E3_ligase_6th"/>
</dbReference>
<dbReference type="PANTHER" id="PTHR12389">
    <property type="entry name" value="ZINC FINGER PROTEIN 294"/>
    <property type="match status" value="1"/>
</dbReference>
<evidence type="ECO:0000256" key="5">
    <source>
        <dbReference type="ARBA" id="ARBA00012483"/>
    </source>
</evidence>
<keyword evidence="12 15" id="KW-0833">Ubl conjugation pathway</keyword>
<dbReference type="GO" id="GO:1990112">
    <property type="term" value="C:RQC complex"/>
    <property type="evidence" value="ECO:0007669"/>
    <property type="project" value="UniProtKB-UniRule"/>
</dbReference>
<dbReference type="Pfam" id="PF22958">
    <property type="entry name" value="Ltn1_1st"/>
    <property type="match status" value="1"/>
</dbReference>
<dbReference type="Pfam" id="PF23009">
    <property type="entry name" value="UBC_like"/>
    <property type="match status" value="1"/>
</dbReference>
<comment type="pathway">
    <text evidence="3 15">Protein modification; protein ubiquitination.</text>
</comment>
<keyword evidence="7" id="KW-0963">Cytoplasm</keyword>
<dbReference type="InterPro" id="IPR001841">
    <property type="entry name" value="Znf_RING"/>
</dbReference>